<accession>A0A0F4GFQ4</accession>
<dbReference type="PROSITE" id="PS50097">
    <property type="entry name" value="BTB"/>
    <property type="match status" value="1"/>
</dbReference>
<evidence type="ECO:0000313" key="3">
    <source>
        <dbReference type="Proteomes" id="UP000033647"/>
    </source>
</evidence>
<dbReference type="OrthoDB" id="194443at2759"/>
<dbReference type="Pfam" id="PF00651">
    <property type="entry name" value="BTB"/>
    <property type="match status" value="1"/>
</dbReference>
<dbReference type="InterPro" id="IPR011333">
    <property type="entry name" value="SKP1/BTB/POZ_sf"/>
</dbReference>
<dbReference type="Proteomes" id="UP000033647">
    <property type="component" value="Unassembled WGS sequence"/>
</dbReference>
<feature type="domain" description="BTB" evidence="1">
    <location>
        <begin position="18"/>
        <end position="82"/>
    </location>
</feature>
<dbReference type="SMART" id="SM00225">
    <property type="entry name" value="BTB"/>
    <property type="match status" value="1"/>
</dbReference>
<evidence type="ECO:0000313" key="2">
    <source>
        <dbReference type="EMBL" id="KJX96133.1"/>
    </source>
</evidence>
<sequence>MAPPSVPGPKPTIAMYNEIVNIVVGGEGATKTFPLHKGILCHYSGYFDKALNGTFMEARNKEIILSEEEVDVFEDFVVWLYSRATPDGKKSYEKLSHLWAFADRRDVPLLMNQSLDAFRDEVVSHWTNPASSIRFIYANTTENSGLRRFAMGLVAHTADAAKSLQDTEDWPREATRDLLRLIWGTNKDAKRQSKADIMKMDMCQYHRHEPGVTCAKKTPKT</sequence>
<dbReference type="SUPFAM" id="SSF54695">
    <property type="entry name" value="POZ domain"/>
    <property type="match status" value="1"/>
</dbReference>
<evidence type="ECO:0000259" key="1">
    <source>
        <dbReference type="PROSITE" id="PS50097"/>
    </source>
</evidence>
<dbReference type="PANTHER" id="PTHR47843:SF2">
    <property type="entry name" value="BTB DOMAIN-CONTAINING PROTEIN"/>
    <property type="match status" value="1"/>
</dbReference>
<dbReference type="CDD" id="cd18186">
    <property type="entry name" value="BTB_POZ_ZBTB_KLHL-like"/>
    <property type="match status" value="1"/>
</dbReference>
<dbReference type="Gene3D" id="3.30.710.10">
    <property type="entry name" value="Potassium Channel Kv1.1, Chain A"/>
    <property type="match status" value="1"/>
</dbReference>
<proteinExistence type="predicted"/>
<keyword evidence="3" id="KW-1185">Reference proteome</keyword>
<comment type="caution">
    <text evidence="2">The sequence shown here is derived from an EMBL/GenBank/DDBJ whole genome shotgun (WGS) entry which is preliminary data.</text>
</comment>
<dbReference type="PANTHER" id="PTHR47843">
    <property type="entry name" value="BTB DOMAIN-CONTAINING PROTEIN-RELATED"/>
    <property type="match status" value="1"/>
</dbReference>
<gene>
    <name evidence="2" type="ORF">TI39_contig804g00009</name>
</gene>
<dbReference type="EMBL" id="LAFY01000796">
    <property type="protein sequence ID" value="KJX96133.1"/>
    <property type="molecule type" value="Genomic_DNA"/>
</dbReference>
<reference evidence="2 3" key="1">
    <citation type="submission" date="2015-03" db="EMBL/GenBank/DDBJ databases">
        <title>RNA-seq based gene annotation and comparative genomics of four Zymoseptoria species reveal species-specific pathogenicity related genes and transposable element activity.</title>
        <authorList>
            <person name="Grandaubert J."/>
            <person name="Bhattacharyya A."/>
            <person name="Stukenbrock E.H."/>
        </authorList>
    </citation>
    <scope>NUCLEOTIDE SEQUENCE [LARGE SCALE GENOMIC DNA]</scope>
    <source>
        <strain evidence="2 3">Zb18110</strain>
    </source>
</reference>
<dbReference type="InterPro" id="IPR000210">
    <property type="entry name" value="BTB/POZ_dom"/>
</dbReference>
<organism evidence="2 3">
    <name type="scientific">Zymoseptoria brevis</name>
    <dbReference type="NCBI Taxonomy" id="1047168"/>
    <lineage>
        <taxon>Eukaryota</taxon>
        <taxon>Fungi</taxon>
        <taxon>Dikarya</taxon>
        <taxon>Ascomycota</taxon>
        <taxon>Pezizomycotina</taxon>
        <taxon>Dothideomycetes</taxon>
        <taxon>Dothideomycetidae</taxon>
        <taxon>Mycosphaerellales</taxon>
        <taxon>Mycosphaerellaceae</taxon>
        <taxon>Zymoseptoria</taxon>
    </lineage>
</organism>
<protein>
    <recommendedName>
        <fullName evidence="1">BTB domain-containing protein</fullName>
    </recommendedName>
</protein>
<dbReference type="AlphaFoldDB" id="A0A0F4GFQ4"/>
<name>A0A0F4GFQ4_9PEZI</name>